<sequence length="305" mass="35448">MKKAKTLRKRLTAGSDSKPAAHNLESTKCTIQDQYSFKLPNKKVKADLRPTTPPLIATANSAISTQKDLSVQPSAETPKRKIDPIMLRFTENYNLIFQDLQTSHPTAEKSYVGDYIKIIAKTDERHREITQIFTNKNLEYYVIQSINNRPLKLVIKGLPVTAKCDEIKNDLIEKEIKVEKFAQLTMENKKSTPIYLIEITRDENVTNIYKINHCLVQLLCYNCYITFHCLCYNCNFFHHARVTELLHENPLSKCEEPHRTSDSPITEKIEDPVCFECHQHGHFTYHSKSPKFLKLKPKKKRYHQI</sequence>
<dbReference type="EMBL" id="BMAO01015322">
    <property type="protein sequence ID" value="GFR00999.1"/>
    <property type="molecule type" value="Genomic_DNA"/>
</dbReference>
<dbReference type="Proteomes" id="UP000887116">
    <property type="component" value="Unassembled WGS sequence"/>
</dbReference>
<proteinExistence type="predicted"/>
<keyword evidence="3" id="KW-1185">Reference proteome</keyword>
<protein>
    <submittedName>
        <fullName evidence="2">Nucleic-acid-binding protein from transposon X-element</fullName>
    </submittedName>
</protein>
<feature type="compositionally biased region" description="Basic residues" evidence="1">
    <location>
        <begin position="1"/>
        <end position="11"/>
    </location>
</feature>
<gene>
    <name evidence="2" type="primary">ORF1_1</name>
    <name evidence="2" type="ORF">TNCT_82911</name>
</gene>
<evidence type="ECO:0000256" key="1">
    <source>
        <dbReference type="SAM" id="MobiDB-lite"/>
    </source>
</evidence>
<accession>A0A8X6LBI9</accession>
<dbReference type="AlphaFoldDB" id="A0A8X6LBI9"/>
<evidence type="ECO:0000313" key="2">
    <source>
        <dbReference type="EMBL" id="GFR00999.1"/>
    </source>
</evidence>
<comment type="caution">
    <text evidence="2">The sequence shown here is derived from an EMBL/GenBank/DDBJ whole genome shotgun (WGS) entry which is preliminary data.</text>
</comment>
<evidence type="ECO:0000313" key="3">
    <source>
        <dbReference type="Proteomes" id="UP000887116"/>
    </source>
</evidence>
<organism evidence="2 3">
    <name type="scientific">Trichonephila clavata</name>
    <name type="common">Joro spider</name>
    <name type="synonym">Nephila clavata</name>
    <dbReference type="NCBI Taxonomy" id="2740835"/>
    <lineage>
        <taxon>Eukaryota</taxon>
        <taxon>Metazoa</taxon>
        <taxon>Ecdysozoa</taxon>
        <taxon>Arthropoda</taxon>
        <taxon>Chelicerata</taxon>
        <taxon>Arachnida</taxon>
        <taxon>Araneae</taxon>
        <taxon>Araneomorphae</taxon>
        <taxon>Entelegynae</taxon>
        <taxon>Araneoidea</taxon>
        <taxon>Nephilidae</taxon>
        <taxon>Trichonephila</taxon>
    </lineage>
</organism>
<reference evidence="2" key="1">
    <citation type="submission" date="2020-07" db="EMBL/GenBank/DDBJ databases">
        <title>Multicomponent nature underlies the extraordinary mechanical properties of spider dragline silk.</title>
        <authorList>
            <person name="Kono N."/>
            <person name="Nakamura H."/>
            <person name="Mori M."/>
            <person name="Yoshida Y."/>
            <person name="Ohtoshi R."/>
            <person name="Malay A.D."/>
            <person name="Moran D.A.P."/>
            <person name="Tomita M."/>
            <person name="Numata K."/>
            <person name="Arakawa K."/>
        </authorList>
    </citation>
    <scope>NUCLEOTIDE SEQUENCE</scope>
</reference>
<feature type="region of interest" description="Disordered" evidence="1">
    <location>
        <begin position="1"/>
        <end position="24"/>
    </location>
</feature>
<name>A0A8X6LBI9_TRICU</name>